<evidence type="ECO:0000256" key="1">
    <source>
        <dbReference type="ARBA" id="ARBA00004239"/>
    </source>
</evidence>
<dbReference type="FunFam" id="2.40.70.10:FF:000041">
    <property type="entry name" value="Basic 7S globulin"/>
    <property type="match status" value="1"/>
</dbReference>
<dbReference type="Gene3D" id="2.40.70.10">
    <property type="entry name" value="Acid Proteases"/>
    <property type="match status" value="2"/>
</dbReference>
<evidence type="ECO:0000259" key="5">
    <source>
        <dbReference type="Pfam" id="PF14541"/>
    </source>
</evidence>
<gene>
    <name evidence="7" type="ORF">ACH5RR_010680</name>
</gene>
<dbReference type="GO" id="GO:0005576">
    <property type="term" value="C:extracellular region"/>
    <property type="evidence" value="ECO:0007669"/>
    <property type="project" value="UniProtKB-SubCell"/>
</dbReference>
<dbReference type="PANTHER" id="PTHR47965">
    <property type="entry name" value="ASPARTYL PROTEASE-RELATED"/>
    <property type="match status" value="1"/>
</dbReference>
<organism evidence="7 8">
    <name type="scientific">Cinchona calisaya</name>
    <dbReference type="NCBI Taxonomy" id="153742"/>
    <lineage>
        <taxon>Eukaryota</taxon>
        <taxon>Viridiplantae</taxon>
        <taxon>Streptophyta</taxon>
        <taxon>Embryophyta</taxon>
        <taxon>Tracheophyta</taxon>
        <taxon>Spermatophyta</taxon>
        <taxon>Magnoliopsida</taxon>
        <taxon>eudicotyledons</taxon>
        <taxon>Gunneridae</taxon>
        <taxon>Pentapetalae</taxon>
        <taxon>asterids</taxon>
        <taxon>lamiids</taxon>
        <taxon>Gentianales</taxon>
        <taxon>Rubiaceae</taxon>
        <taxon>Cinchonoideae</taxon>
        <taxon>Cinchoneae</taxon>
        <taxon>Cinchona</taxon>
    </lineage>
</organism>
<evidence type="ECO:0000313" key="7">
    <source>
        <dbReference type="EMBL" id="KAL3531358.1"/>
    </source>
</evidence>
<comment type="subcellular location">
    <subcellularLocation>
        <location evidence="1">Secreted</location>
        <location evidence="1">Extracellular space</location>
    </subcellularLocation>
</comment>
<keyword evidence="8" id="KW-1185">Reference proteome</keyword>
<reference evidence="7 8" key="1">
    <citation type="submission" date="2024-11" db="EMBL/GenBank/DDBJ databases">
        <title>A near-complete genome assembly of Cinchona calisaya.</title>
        <authorList>
            <person name="Lian D.C."/>
            <person name="Zhao X.W."/>
            <person name="Wei L."/>
        </authorList>
    </citation>
    <scope>NUCLEOTIDE SEQUENCE [LARGE SCALE GENOMIC DNA]</scope>
    <source>
        <tissue evidence="7">Nenye</tissue>
    </source>
</reference>
<dbReference type="InterPro" id="IPR021109">
    <property type="entry name" value="Peptidase_aspartic_dom_sf"/>
</dbReference>
<feature type="domain" description="Xylanase inhibitor N-terminal" evidence="6">
    <location>
        <begin position="15"/>
        <end position="109"/>
    </location>
</feature>
<feature type="domain" description="Xylanase inhibitor C-terminal" evidence="5">
    <location>
        <begin position="143"/>
        <end position="302"/>
    </location>
</feature>
<accession>A0ABD3AJL5</accession>
<dbReference type="Proteomes" id="UP001630127">
    <property type="component" value="Unassembled WGS sequence"/>
</dbReference>
<comment type="similarity">
    <text evidence="2">Belongs to the peptidase A1 family.</text>
</comment>
<dbReference type="EMBL" id="JBJUIK010000004">
    <property type="protein sequence ID" value="KAL3531358.1"/>
    <property type="molecule type" value="Genomic_DNA"/>
</dbReference>
<dbReference type="AlphaFoldDB" id="A0ABD3AJL5"/>
<dbReference type="Pfam" id="PF14543">
    <property type="entry name" value="TAXi_N"/>
    <property type="match status" value="1"/>
</dbReference>
<evidence type="ECO:0000313" key="8">
    <source>
        <dbReference type="Proteomes" id="UP001630127"/>
    </source>
</evidence>
<evidence type="ECO:0000256" key="4">
    <source>
        <dbReference type="ARBA" id="ARBA00022729"/>
    </source>
</evidence>
<evidence type="ECO:0000256" key="3">
    <source>
        <dbReference type="ARBA" id="ARBA00022525"/>
    </source>
</evidence>
<protein>
    <recommendedName>
        <fullName evidence="9">Peptidase A1 domain-containing protein</fullName>
    </recommendedName>
</protein>
<evidence type="ECO:0000256" key="2">
    <source>
        <dbReference type="ARBA" id="ARBA00007447"/>
    </source>
</evidence>
<dbReference type="InterPro" id="IPR032861">
    <property type="entry name" value="TAXi_N"/>
</dbReference>
<comment type="caution">
    <text evidence="7">The sequence shown here is derived from an EMBL/GenBank/DDBJ whole genome shotgun (WGS) entry which is preliminary data.</text>
</comment>
<proteinExistence type="inferred from homology"/>
<dbReference type="Pfam" id="PF14541">
    <property type="entry name" value="TAXi_C"/>
    <property type="match status" value="1"/>
</dbReference>
<keyword evidence="3" id="KW-0964">Secreted</keyword>
<dbReference type="InterPro" id="IPR032799">
    <property type="entry name" value="TAXi_C"/>
</dbReference>
<sequence>MTRAVYLFEARQTGKKKTVRALAVADALALPSTDGRNPGQLRAVPEFVFSCSKRSLLKGLVPKGVTGLAALGRSNFSLAAQVSNAFSFPRVFALCLSGSPSAPGVAFFGTSGPYYFLPEIDLSKYLNYTPLLTNYCSESESADYFIGLTSIKVNGRVVAEINGKNFGGAKLNMVAPYTALESSIFGHFVEAFVNESADLYKLTITQPVRPFSVCYDAADIMDTRVGPAVPTIDLEMQGDDQVVWRIFGSNSMVRISSEDVDVWCLGFVDGGYKPQTSIVIGGHQMVDNVLQFDLETQRLGFSSSVLVHNTMCANFNFTVNNSLSL</sequence>
<keyword evidence="4" id="KW-0732">Signal</keyword>
<dbReference type="PANTHER" id="PTHR47965:SF6">
    <property type="entry name" value="ASPARTIC PROTEINASE GIP1-RELATED"/>
    <property type="match status" value="1"/>
</dbReference>
<evidence type="ECO:0008006" key="9">
    <source>
        <dbReference type="Google" id="ProtNLM"/>
    </source>
</evidence>
<dbReference type="SUPFAM" id="SSF50630">
    <property type="entry name" value="Acid proteases"/>
    <property type="match status" value="1"/>
</dbReference>
<name>A0ABD3AJL5_9GENT</name>
<evidence type="ECO:0000259" key="6">
    <source>
        <dbReference type="Pfam" id="PF14543"/>
    </source>
</evidence>
<dbReference type="InterPro" id="IPR001461">
    <property type="entry name" value="Aspartic_peptidase_A1"/>
</dbReference>